<proteinExistence type="predicted"/>
<keyword evidence="2" id="KW-1185">Reference proteome</keyword>
<reference evidence="1 2" key="1">
    <citation type="journal article" date="2019" name="Sci. Rep.">
        <title>Orb-weaving spider Araneus ventricosus genome elucidates the spidroin gene catalogue.</title>
        <authorList>
            <person name="Kono N."/>
            <person name="Nakamura H."/>
            <person name="Ohtoshi R."/>
            <person name="Moran D.A.P."/>
            <person name="Shinohara A."/>
            <person name="Yoshida Y."/>
            <person name="Fujiwara M."/>
            <person name="Mori M."/>
            <person name="Tomita M."/>
            <person name="Arakawa K."/>
        </authorList>
    </citation>
    <scope>NUCLEOTIDE SEQUENCE [LARGE SCALE GENOMIC DNA]</scope>
</reference>
<sequence>MPRRFTFDCLDIVPKPLPLTNLRNKKISLRRPLLFFPSRNPQQMAVLLPSPIRPLPCRPSVKPPLQLRLSRATENNYARSCIVFPGVDRHWTISKTNGMFMRVILSCSYDLIC</sequence>
<evidence type="ECO:0000313" key="1">
    <source>
        <dbReference type="EMBL" id="GBL79045.1"/>
    </source>
</evidence>
<accession>A0A4Y2AIM7</accession>
<name>A0A4Y2AIM7_ARAVE</name>
<organism evidence="1 2">
    <name type="scientific">Araneus ventricosus</name>
    <name type="common">Orbweaver spider</name>
    <name type="synonym">Epeira ventricosa</name>
    <dbReference type="NCBI Taxonomy" id="182803"/>
    <lineage>
        <taxon>Eukaryota</taxon>
        <taxon>Metazoa</taxon>
        <taxon>Ecdysozoa</taxon>
        <taxon>Arthropoda</taxon>
        <taxon>Chelicerata</taxon>
        <taxon>Arachnida</taxon>
        <taxon>Araneae</taxon>
        <taxon>Araneomorphae</taxon>
        <taxon>Entelegynae</taxon>
        <taxon>Araneoidea</taxon>
        <taxon>Araneidae</taxon>
        <taxon>Araneus</taxon>
    </lineage>
</organism>
<protein>
    <submittedName>
        <fullName evidence="1">Uncharacterized protein</fullName>
    </submittedName>
</protein>
<gene>
    <name evidence="1" type="ORF">AVEN_48993_1</name>
</gene>
<comment type="caution">
    <text evidence="1">The sequence shown here is derived from an EMBL/GenBank/DDBJ whole genome shotgun (WGS) entry which is preliminary data.</text>
</comment>
<dbReference type="Proteomes" id="UP000499080">
    <property type="component" value="Unassembled WGS sequence"/>
</dbReference>
<dbReference type="EMBL" id="BGPR01000017">
    <property type="protein sequence ID" value="GBL79045.1"/>
    <property type="molecule type" value="Genomic_DNA"/>
</dbReference>
<dbReference type="AlphaFoldDB" id="A0A4Y2AIM7"/>
<evidence type="ECO:0000313" key="2">
    <source>
        <dbReference type="Proteomes" id="UP000499080"/>
    </source>
</evidence>